<dbReference type="PANTHER" id="PTHR43347:SF3">
    <property type="entry name" value="ACYL-COA SYNTHETASE SHORT-CHAIN FAMILY MEMBER 3, MITOCHONDRIAL"/>
    <property type="match status" value="1"/>
</dbReference>
<evidence type="ECO:0000256" key="4">
    <source>
        <dbReference type="ARBA" id="ARBA00042755"/>
    </source>
</evidence>
<protein>
    <recommendedName>
        <fullName evidence="3">Acyl-CoA synthetase short-chain family member 3, mitochondrial</fullName>
        <ecNumber evidence="1">6.2.1.1</ecNumber>
    </recommendedName>
    <alternativeName>
        <fullName evidence="4">Acetate--CoA ligase 3</fullName>
    </alternativeName>
</protein>
<gene>
    <name evidence="7" type="primary">LOC109702985</name>
</gene>
<dbReference type="PANTHER" id="PTHR43347">
    <property type="entry name" value="ACYL-COA SYNTHETASE"/>
    <property type="match status" value="1"/>
</dbReference>
<evidence type="ECO:0000256" key="5">
    <source>
        <dbReference type="ARBA" id="ARBA00047935"/>
    </source>
</evidence>
<dbReference type="GO" id="GO:0003987">
    <property type="term" value="F:acetate-CoA ligase activity"/>
    <property type="evidence" value="ECO:0007669"/>
    <property type="project" value="UniProtKB-EC"/>
</dbReference>
<feature type="domain" description="AMP-dependent synthetase/ligase" evidence="6">
    <location>
        <begin position="53"/>
        <end position="150"/>
    </location>
</feature>
<dbReference type="GO" id="GO:0006629">
    <property type="term" value="P:lipid metabolic process"/>
    <property type="evidence" value="ECO:0007669"/>
    <property type="project" value="UniProtKB-KW"/>
</dbReference>
<dbReference type="KEGG" id="ccan:109702985"/>
<dbReference type="Gene3D" id="3.40.50.12780">
    <property type="entry name" value="N-terminal domain of ligase-like"/>
    <property type="match status" value="1"/>
</dbReference>
<sequence length="150" mass="16606">QGVVTASFGIEPGRRVEYIPLIEEALRTGQHKPEKILIYSRPNMGMVPLVPGRDLDWEEEMAKAQSQDCVPVLSEHPLYILYTSGTTGLPKGVVRPTGGYAVMLNWTMSSIYGLKPGEVWWAASDLGWVVGHSYICYGPLLHGNTTVLYE</sequence>
<dbReference type="InterPro" id="IPR020845">
    <property type="entry name" value="AMP-binding_CS"/>
</dbReference>
<evidence type="ECO:0000256" key="3">
    <source>
        <dbReference type="ARBA" id="ARBA00040004"/>
    </source>
</evidence>
<dbReference type="Pfam" id="PF00501">
    <property type="entry name" value="AMP-binding"/>
    <property type="match status" value="1"/>
</dbReference>
<dbReference type="AlphaFoldDB" id="A0A8B7WJH2"/>
<comment type="catalytic activity">
    <reaction evidence="5">
        <text>butanoate + ATP + CoA = butanoyl-CoA + AMP + diphosphate</text>
        <dbReference type="Rhea" id="RHEA:46172"/>
        <dbReference type="ChEBI" id="CHEBI:17968"/>
        <dbReference type="ChEBI" id="CHEBI:30616"/>
        <dbReference type="ChEBI" id="CHEBI:33019"/>
        <dbReference type="ChEBI" id="CHEBI:57287"/>
        <dbReference type="ChEBI" id="CHEBI:57371"/>
        <dbReference type="ChEBI" id="CHEBI:456215"/>
    </reaction>
    <physiologicalReaction direction="left-to-right" evidence="5">
        <dbReference type="Rhea" id="RHEA:46173"/>
    </physiologicalReaction>
</comment>
<evidence type="ECO:0000313" key="7">
    <source>
        <dbReference type="RefSeq" id="XP_020043792.1"/>
    </source>
</evidence>
<dbReference type="InterPro" id="IPR042099">
    <property type="entry name" value="ANL_N_sf"/>
</dbReference>
<dbReference type="GO" id="GO:0005759">
    <property type="term" value="C:mitochondrial matrix"/>
    <property type="evidence" value="ECO:0007669"/>
    <property type="project" value="TreeGrafter"/>
</dbReference>
<reference evidence="7" key="1">
    <citation type="submission" date="2025-08" db="UniProtKB">
        <authorList>
            <consortium name="RefSeq"/>
        </authorList>
    </citation>
    <scope>IDENTIFICATION</scope>
    <source>
        <tissue evidence="7">Leukocyte</tissue>
    </source>
</reference>
<dbReference type="RefSeq" id="XP_020043792.1">
    <property type="nucleotide sequence ID" value="XM_020188203.1"/>
</dbReference>
<keyword evidence="2" id="KW-0443">Lipid metabolism</keyword>
<proteinExistence type="predicted"/>
<name>A0A8B7WJH2_CASCN</name>
<organism evidence="7">
    <name type="scientific">Castor canadensis</name>
    <name type="common">American beaver</name>
    <dbReference type="NCBI Taxonomy" id="51338"/>
    <lineage>
        <taxon>Eukaryota</taxon>
        <taxon>Metazoa</taxon>
        <taxon>Chordata</taxon>
        <taxon>Craniata</taxon>
        <taxon>Vertebrata</taxon>
        <taxon>Euteleostomi</taxon>
        <taxon>Mammalia</taxon>
        <taxon>Eutheria</taxon>
        <taxon>Euarchontoglires</taxon>
        <taxon>Glires</taxon>
        <taxon>Rodentia</taxon>
        <taxon>Castorimorpha</taxon>
        <taxon>Castoridae</taxon>
        <taxon>Castor</taxon>
    </lineage>
</organism>
<dbReference type="PROSITE" id="PS00455">
    <property type="entry name" value="AMP_BINDING"/>
    <property type="match status" value="1"/>
</dbReference>
<dbReference type="GO" id="GO:0050218">
    <property type="term" value="F:propionate-CoA ligase activity"/>
    <property type="evidence" value="ECO:0007669"/>
    <property type="project" value="TreeGrafter"/>
</dbReference>
<dbReference type="SUPFAM" id="SSF56801">
    <property type="entry name" value="Acetyl-CoA synthetase-like"/>
    <property type="match status" value="1"/>
</dbReference>
<feature type="non-terminal residue" evidence="7">
    <location>
        <position position="150"/>
    </location>
</feature>
<accession>A0A8B7WJH2</accession>
<feature type="non-terminal residue" evidence="7">
    <location>
        <position position="1"/>
    </location>
</feature>
<dbReference type="EC" id="6.2.1.1" evidence="1"/>
<evidence type="ECO:0000256" key="2">
    <source>
        <dbReference type="ARBA" id="ARBA00023098"/>
    </source>
</evidence>
<dbReference type="OrthoDB" id="10253869at2759"/>
<evidence type="ECO:0000259" key="6">
    <source>
        <dbReference type="Pfam" id="PF00501"/>
    </source>
</evidence>
<evidence type="ECO:0000256" key="1">
    <source>
        <dbReference type="ARBA" id="ARBA00013275"/>
    </source>
</evidence>
<dbReference type="InterPro" id="IPR000873">
    <property type="entry name" value="AMP-dep_synth/lig_dom"/>
</dbReference>